<keyword evidence="2" id="KW-1185">Reference proteome</keyword>
<sequence>MDHPLTEDSQLKIEKNELFFLYELTQETLTTMTKTVFSLGDLPSSVRIGRMEKPFLLAFETLRAELFSEKQDEPYDWNAILIQLQLKFWKAYRHSRYLKLTPYRNEYDFHHLPDEAQLTFSDADDVIEIYLPSELHAIHPPFSLRYPLTIYDLTNRFYSKLIEAVILKNTAFANEKRAYYKRMLNGKRNHRITYIVSPHLEKDIDTHHHRPITNALKNNGLILIDQAKHTQLIIEKRDRYQDREMKAKSIFIRIEPI</sequence>
<comment type="caution">
    <text evidence="1">The sequence shown here is derived from an EMBL/GenBank/DDBJ whole genome shotgun (WGS) entry which is preliminary data.</text>
</comment>
<dbReference type="RefSeq" id="WP_079290147.1">
    <property type="nucleotide sequence ID" value="NZ_MWPS01000015.1"/>
</dbReference>
<evidence type="ECO:0000313" key="2">
    <source>
        <dbReference type="Proteomes" id="UP000190229"/>
    </source>
</evidence>
<evidence type="ECO:0000313" key="1">
    <source>
        <dbReference type="EMBL" id="OPG16684.1"/>
    </source>
</evidence>
<name>A0A1V4EV92_9BACL</name>
<organism evidence="1 2">
    <name type="scientific">Ferroacidibacillus organovorans</name>
    <dbReference type="NCBI Taxonomy" id="1765683"/>
    <lineage>
        <taxon>Bacteria</taxon>
        <taxon>Bacillati</taxon>
        <taxon>Bacillota</taxon>
        <taxon>Bacilli</taxon>
        <taxon>Bacillales</taxon>
        <taxon>Alicyclobacillaceae</taxon>
        <taxon>Ferroacidibacillus</taxon>
    </lineage>
</organism>
<dbReference type="EMBL" id="MWPS01000015">
    <property type="protein sequence ID" value="OPG16684.1"/>
    <property type="molecule type" value="Genomic_DNA"/>
</dbReference>
<dbReference type="Proteomes" id="UP000190229">
    <property type="component" value="Unassembled WGS sequence"/>
</dbReference>
<gene>
    <name evidence="1" type="ORF">B2M26_05350</name>
</gene>
<reference evidence="1 2" key="1">
    <citation type="submission" date="2017-02" db="EMBL/GenBank/DDBJ databases">
        <title>Draft genome of Acidibacillus ferrooxidans Huett2.</title>
        <authorList>
            <person name="Schopf S."/>
        </authorList>
    </citation>
    <scope>NUCLEOTIDE SEQUENCE [LARGE SCALE GENOMIC DNA]</scope>
    <source>
        <strain evidence="1 2">Huett2</strain>
    </source>
</reference>
<accession>A0A1V4EV92</accession>
<proteinExistence type="predicted"/>
<protein>
    <submittedName>
        <fullName evidence="1">Uncharacterized protein</fullName>
    </submittedName>
</protein>
<dbReference type="AlphaFoldDB" id="A0A1V4EV92"/>